<keyword evidence="3 6" id="KW-1133">Transmembrane helix</keyword>
<dbReference type="Pfam" id="PF04479">
    <property type="entry name" value="RTA1"/>
    <property type="match status" value="1"/>
</dbReference>
<evidence type="ECO:0000256" key="4">
    <source>
        <dbReference type="ARBA" id="ARBA00023136"/>
    </source>
</evidence>
<accession>A0A0D6EH26</accession>
<dbReference type="InterPro" id="IPR007568">
    <property type="entry name" value="RTA1"/>
</dbReference>
<dbReference type="Proteomes" id="UP000243876">
    <property type="component" value="Unassembled WGS sequence"/>
</dbReference>
<feature type="transmembrane region" description="Helical" evidence="6">
    <location>
        <begin position="60"/>
        <end position="87"/>
    </location>
</feature>
<dbReference type="GO" id="GO:0005886">
    <property type="term" value="C:plasma membrane"/>
    <property type="evidence" value="ECO:0007669"/>
    <property type="project" value="TreeGrafter"/>
</dbReference>
<organism evidence="7 8">
    <name type="scientific">Sporidiobolus salmonicolor</name>
    <name type="common">Yeast-like fungus</name>
    <name type="synonym">Sporobolomyces salmonicolor</name>
    <dbReference type="NCBI Taxonomy" id="5005"/>
    <lineage>
        <taxon>Eukaryota</taxon>
        <taxon>Fungi</taxon>
        <taxon>Dikarya</taxon>
        <taxon>Basidiomycota</taxon>
        <taxon>Pucciniomycotina</taxon>
        <taxon>Microbotryomycetes</taxon>
        <taxon>Sporidiobolales</taxon>
        <taxon>Sporidiobolaceae</taxon>
        <taxon>Sporobolomyces</taxon>
    </lineage>
</organism>
<gene>
    <name evidence="7" type="primary">SPOSA6832_00623</name>
</gene>
<feature type="transmembrane region" description="Helical" evidence="6">
    <location>
        <begin position="30"/>
        <end position="48"/>
    </location>
</feature>
<protein>
    <submittedName>
        <fullName evidence="7">SPOSA6832_00623-mRNA-1:cds</fullName>
    </submittedName>
</protein>
<feature type="transmembrane region" description="Helical" evidence="6">
    <location>
        <begin position="99"/>
        <end position="126"/>
    </location>
</feature>
<dbReference type="AlphaFoldDB" id="A0A0D6EH26"/>
<name>A0A0D6EH26_SPOSA</name>
<dbReference type="EMBL" id="CENE01000002">
    <property type="protein sequence ID" value="CEQ39108.1"/>
    <property type="molecule type" value="Genomic_DNA"/>
</dbReference>
<keyword evidence="8" id="KW-1185">Reference proteome</keyword>
<comment type="subcellular location">
    <subcellularLocation>
        <location evidence="1">Membrane</location>
        <topology evidence="1">Multi-pass membrane protein</topology>
    </subcellularLocation>
</comment>
<evidence type="ECO:0000256" key="1">
    <source>
        <dbReference type="ARBA" id="ARBA00004141"/>
    </source>
</evidence>
<evidence type="ECO:0000256" key="3">
    <source>
        <dbReference type="ARBA" id="ARBA00022989"/>
    </source>
</evidence>
<evidence type="ECO:0000256" key="6">
    <source>
        <dbReference type="SAM" id="Phobius"/>
    </source>
</evidence>
<evidence type="ECO:0000313" key="8">
    <source>
        <dbReference type="Proteomes" id="UP000243876"/>
    </source>
</evidence>
<proteinExistence type="predicted"/>
<evidence type="ECO:0000256" key="2">
    <source>
        <dbReference type="ARBA" id="ARBA00022692"/>
    </source>
</evidence>
<evidence type="ECO:0000313" key="7">
    <source>
        <dbReference type="EMBL" id="CEQ39108.1"/>
    </source>
</evidence>
<dbReference type="PANTHER" id="PTHR31465:SF9">
    <property type="entry name" value="SPHINGOID LONG-CHAIN BASE TRANSPORTER RSB1"/>
    <property type="match status" value="1"/>
</dbReference>
<sequence length="331" mass="36109">MASVFLTLFFLAMIIHLVQLIKFRRYWFMGTMVVGCALEAVGWSLRLYGHKHVASRSPYIAQLALLVIAPTFFSAALYWALAIIFALVAPTKSFLSTKWFKIIFISSDFVALVVQAVGGGMAGAAGDDMKKLNTDSKNAVSPFPLSIADSSVAAFQIALQLAVMTLYAAYGIYWTCRARLQVKLAGPKTQVMLGALLLASCAIIVRNVQPFMPWIPHGRAPPGLPRQTCGEPGSSSRLHAVRLRTLTPRALSLPGDTTHDALRRRSHRFRNLAPHPCSPLHLIESVIHPHWFLVTAPTVQPVADDEKATNASTTVVPVQPTNAASQESVKL</sequence>
<reference evidence="8" key="1">
    <citation type="submission" date="2015-02" db="EMBL/GenBank/DDBJ databases">
        <authorList>
            <person name="Gon?alves P."/>
        </authorList>
    </citation>
    <scope>NUCLEOTIDE SEQUENCE [LARGE SCALE GENOMIC DNA]</scope>
</reference>
<keyword evidence="4 6" id="KW-0472">Membrane</keyword>
<dbReference type="OrthoDB" id="3358017at2759"/>
<feature type="region of interest" description="Disordered" evidence="5">
    <location>
        <begin position="310"/>
        <end position="331"/>
    </location>
</feature>
<dbReference type="GO" id="GO:0000324">
    <property type="term" value="C:fungal-type vacuole"/>
    <property type="evidence" value="ECO:0007669"/>
    <property type="project" value="TreeGrafter"/>
</dbReference>
<keyword evidence="2 6" id="KW-0812">Transmembrane</keyword>
<feature type="transmembrane region" description="Helical" evidence="6">
    <location>
        <begin position="147"/>
        <end position="170"/>
    </location>
</feature>
<evidence type="ECO:0000256" key="5">
    <source>
        <dbReference type="SAM" id="MobiDB-lite"/>
    </source>
</evidence>
<dbReference type="PANTHER" id="PTHR31465">
    <property type="entry name" value="PROTEIN RTA1-RELATED"/>
    <property type="match status" value="1"/>
</dbReference>